<dbReference type="PANTHER" id="PTHR12047">
    <property type="entry name" value="FANCONI ANEMIA GROUP A PROTEIN"/>
    <property type="match status" value="1"/>
</dbReference>
<dbReference type="InterPro" id="IPR031729">
    <property type="entry name" value="Fanconi_A_N"/>
</dbReference>
<dbReference type="Ensembl" id="ENSGACT00000041034.1">
    <property type="protein sequence ID" value="ENSGACP00000042785.1"/>
    <property type="gene ID" value="ENSGACG00000028792.1"/>
</dbReference>
<dbReference type="Pfam" id="PF03511">
    <property type="entry name" value="FANCA_CTD"/>
    <property type="match status" value="1"/>
</dbReference>
<dbReference type="PRINTS" id="PR00826">
    <property type="entry name" value="FANCONIAGENE"/>
</dbReference>
<protein>
    <submittedName>
        <fullName evidence="5">FA complementation group A</fullName>
    </submittedName>
</protein>
<dbReference type="GO" id="GO:0043240">
    <property type="term" value="C:Fanconi anaemia nuclear complex"/>
    <property type="evidence" value="ECO:0007669"/>
    <property type="project" value="InterPro"/>
</dbReference>
<proteinExistence type="predicted"/>
<dbReference type="Pfam" id="PF24783">
    <property type="entry name" value="FANCA_arcN"/>
    <property type="match status" value="1"/>
</dbReference>
<dbReference type="PANTHER" id="PTHR12047:SF2">
    <property type="entry name" value="FANCONI ANEMIA GROUP A PROTEIN"/>
    <property type="match status" value="1"/>
</dbReference>
<sequence>MSVSDSCEAAPEKRTLSSLLAGRVAKRPKREDAGGLQQAAIQLLEQQQNICALLREVGDTDPWDVLHTRNGEQKPTGGVPSAASAALLVRELRRRAGRLGVPAAALSVTMVVERLKEIVGEGEDEARGLLTSSQRVQLCGLLESSRELLSRGALCPKLLWQEYRRDQSVPDLEVVCHLHFYNILTLRHIIESDEDARPWLVSQLKALCGWTPARGGEETKKMLSTVVGVLVGSGFELSPRPAAADRKAQLLCCSALDDLLFWLLDTVERGPMPRCAAAELWLEVFDASLCGVSASGEALQRFFTHSLTQTLTYKPQLTVSDAVALQNEWTFAKSNALLTSLFRKLAVVFGVEQLLRHLRQVLETREVNWKHVLCFLSTLLVCNPGAQLRLRELLSGLLSSAFEGYDLESMITAFLLARQGALEGPAVFPSYGSWFKMSFGGGGGPHAASKKSLVFLLKFLSDLVPFEPPQYLKVHILQSPYVPVKHRSLLMEYVSLAKTRLADLKEPVEDMGLYEDVSGEGAASLQGQAVQDVEKAVSLFESTGRISATVMEASIFRRPYFLTRFLPALLRPRTLPVQADARTSFIEALRKADKVPAAQYSQYVESCQKRRHEDAGAACSDTDDEPVEALSVQLQELTQLLDEASEGELSARLSRIAHALSAVFPGGPVELPGRRATVVDVILRSFCQCVINASRAKPPNKQSSWASMFVGTLLGNAQLLSALVHRLRDLFRNQASSLGAAHQLGLAALAVHLHAGAPRGPPVRLPGPVRVDEALSSALVCGTRAGMLFCVRLCVAALSYGICRGDAVPPEQRQNYVLSGFYKKSGVPAVGLLGALPAPSGGAGRLWRRHEDPLLSPAPRRHGPAAEELVYEMQVTDLRHGTARPGVCDLLLESASRRCASSAPAGGSAELGLQRALDAWNRVVLALPAALLVKVKPDGGGATLEVDALVEHVNRLQRRACSPVGLLSCHLTSHFLRGLLCAGARCGRPGEEVNNAWSQISVCCPLLLVSAAHWWERLSPVLSSLWRRLCDGELLPAQLQLLEDCRTWACRLEEGQLLPAAPAAAAALLLAASLHRAWRGSVSGGRGLSELHRQVLVFLLFLCVKDHLSSLLDPQEETPRGAASAALCSDLLLALVDCADWLLLFHPSERGVYQPIAAVMSDQFARLMPWAFYSLLLRQSDELRRRAARSPASSAPPSPATPACCGSSWREAWPNPSGERAAVIYFLFFWSGTTLGGKKRRVCFLRWSLSGF</sequence>
<dbReference type="Proteomes" id="UP000007635">
    <property type="component" value="Chromosome XIX"/>
</dbReference>
<evidence type="ECO:0000313" key="5">
    <source>
        <dbReference type="Ensembl" id="ENSGACP00000042785.1"/>
    </source>
</evidence>
<feature type="domain" description="Fanconi anaemia group A protein helical" evidence="3">
    <location>
        <begin position="526"/>
        <end position="607"/>
    </location>
</feature>
<reference evidence="5" key="3">
    <citation type="submission" date="2025-09" db="UniProtKB">
        <authorList>
            <consortium name="Ensembl"/>
        </authorList>
    </citation>
    <scope>IDENTIFICATION</scope>
</reference>
<dbReference type="Pfam" id="PF15865">
    <property type="entry name" value="Fanconi_A_N"/>
    <property type="match status" value="1"/>
</dbReference>
<evidence type="ECO:0000259" key="1">
    <source>
        <dbReference type="Pfam" id="PF03511"/>
    </source>
</evidence>
<feature type="domain" description="Fanconi anaemia group A protein C-terminal" evidence="1">
    <location>
        <begin position="1071"/>
        <end position="1185"/>
    </location>
</feature>
<dbReference type="InterPro" id="IPR055386">
    <property type="entry name" value="FANCA_helical"/>
</dbReference>
<dbReference type="GO" id="GO:0036297">
    <property type="term" value="P:interstrand cross-link repair"/>
    <property type="evidence" value="ECO:0007669"/>
    <property type="project" value="InterPro"/>
</dbReference>
<reference evidence="5" key="2">
    <citation type="submission" date="2025-08" db="UniProtKB">
        <authorList>
            <consortium name="Ensembl"/>
        </authorList>
    </citation>
    <scope>IDENTIFICATION</scope>
</reference>
<dbReference type="GeneTree" id="ENSGT00390000007852"/>
<evidence type="ECO:0000259" key="3">
    <source>
        <dbReference type="Pfam" id="PF24781"/>
    </source>
</evidence>
<organism evidence="5 6">
    <name type="scientific">Gasterosteus aculeatus aculeatus</name>
    <name type="common">three-spined stickleback</name>
    <dbReference type="NCBI Taxonomy" id="481459"/>
    <lineage>
        <taxon>Eukaryota</taxon>
        <taxon>Metazoa</taxon>
        <taxon>Chordata</taxon>
        <taxon>Craniata</taxon>
        <taxon>Vertebrata</taxon>
        <taxon>Euteleostomi</taxon>
        <taxon>Actinopterygii</taxon>
        <taxon>Neopterygii</taxon>
        <taxon>Teleostei</taxon>
        <taxon>Neoteleostei</taxon>
        <taxon>Acanthomorphata</taxon>
        <taxon>Eupercaria</taxon>
        <taxon>Perciformes</taxon>
        <taxon>Cottioidei</taxon>
        <taxon>Gasterosteales</taxon>
        <taxon>Gasterosteidae</taxon>
        <taxon>Gasterosteus</taxon>
    </lineage>
</organism>
<keyword evidence="6" id="KW-1185">Reference proteome</keyword>
<dbReference type="InterPro" id="IPR055277">
    <property type="entry name" value="Fanconi_A_C"/>
</dbReference>
<dbReference type="InterPro" id="IPR055387">
    <property type="entry name" value="FANCA_arcN"/>
</dbReference>
<feature type="domain" description="Fanconi anaemia group A protein N-terminal" evidence="2">
    <location>
        <begin position="166"/>
        <end position="505"/>
    </location>
</feature>
<accession>A0AAQ4PV96</accession>
<dbReference type="AlphaFoldDB" id="A0AAQ4PV96"/>
<reference evidence="5 6" key="1">
    <citation type="journal article" date="2021" name="G3 (Bethesda)">
        <title>Improved contiguity of the threespine stickleback genome using long-read sequencing.</title>
        <authorList>
            <person name="Nath S."/>
            <person name="Shaw D.E."/>
            <person name="White M.A."/>
        </authorList>
    </citation>
    <scope>NUCLEOTIDE SEQUENCE [LARGE SCALE GENOMIC DNA]</scope>
    <source>
        <strain evidence="5 6">Lake Benthic</strain>
    </source>
</reference>
<feature type="domain" description="Fanconi anaemia group A protein arcN subdomain" evidence="4">
    <location>
        <begin position="625"/>
        <end position="824"/>
    </location>
</feature>
<dbReference type="InterPro" id="IPR003516">
    <property type="entry name" value="FANCA"/>
</dbReference>
<evidence type="ECO:0000313" key="6">
    <source>
        <dbReference type="Proteomes" id="UP000007635"/>
    </source>
</evidence>
<name>A0AAQ4PV96_GASAC</name>
<evidence type="ECO:0000259" key="4">
    <source>
        <dbReference type="Pfam" id="PF24783"/>
    </source>
</evidence>
<dbReference type="Pfam" id="PF24781">
    <property type="entry name" value="FANCA_helical"/>
    <property type="match status" value="1"/>
</dbReference>
<evidence type="ECO:0000259" key="2">
    <source>
        <dbReference type="Pfam" id="PF15865"/>
    </source>
</evidence>